<evidence type="ECO:0000313" key="2">
    <source>
        <dbReference type="Proteomes" id="UP001498771"/>
    </source>
</evidence>
<keyword evidence="2" id="KW-1185">Reference proteome</keyword>
<name>A0ABR1F656_9ASCO</name>
<reference evidence="1 2" key="1">
    <citation type="submission" date="2024-03" db="EMBL/GenBank/DDBJ databases">
        <title>Genome-scale model development and genomic sequencing of the oleaginous clade Lipomyces.</title>
        <authorList>
            <consortium name="Lawrence Berkeley National Laboratory"/>
            <person name="Czajka J.J."/>
            <person name="Han Y."/>
            <person name="Kim J."/>
            <person name="Mondo S.J."/>
            <person name="Hofstad B.A."/>
            <person name="Robles A."/>
            <person name="Haridas S."/>
            <person name="Riley R."/>
            <person name="LaButti K."/>
            <person name="Pangilinan J."/>
            <person name="Andreopoulos W."/>
            <person name="Lipzen A."/>
            <person name="Yan J."/>
            <person name="Wang M."/>
            <person name="Ng V."/>
            <person name="Grigoriev I.V."/>
            <person name="Spatafora J.W."/>
            <person name="Magnuson J.K."/>
            <person name="Baker S.E."/>
            <person name="Pomraning K.R."/>
        </authorList>
    </citation>
    <scope>NUCLEOTIDE SEQUENCE [LARGE SCALE GENOMIC DNA]</scope>
    <source>
        <strain evidence="1 2">Phaff 52-87</strain>
    </source>
</reference>
<organism evidence="1 2">
    <name type="scientific">Myxozyma melibiosi</name>
    <dbReference type="NCBI Taxonomy" id="54550"/>
    <lineage>
        <taxon>Eukaryota</taxon>
        <taxon>Fungi</taxon>
        <taxon>Dikarya</taxon>
        <taxon>Ascomycota</taxon>
        <taxon>Saccharomycotina</taxon>
        <taxon>Lipomycetes</taxon>
        <taxon>Lipomycetales</taxon>
        <taxon>Lipomycetaceae</taxon>
        <taxon>Myxozyma</taxon>
    </lineage>
</organism>
<accession>A0ABR1F656</accession>
<dbReference type="GeneID" id="90038009"/>
<evidence type="ECO:0000313" key="1">
    <source>
        <dbReference type="EMBL" id="KAK7205277.1"/>
    </source>
</evidence>
<dbReference type="RefSeq" id="XP_064768310.1">
    <property type="nucleotide sequence ID" value="XM_064912497.1"/>
</dbReference>
<sequence length="220" mass="25911">MQFSRTLFAPVQDSALVYLMRFRQGPVVVGKTNHVTGSMIRKQLPPTRVPKASRVHDWSILCVARLPEKSHGPALIAYLHELRRKRERLYESNHELREQWMHTKFPKRHVYTYEAVSDLATALDYLYKRPTVDELPRIKVPPTKKVHQPYDVRRPQENAVVYWPNEWFMGKDELWPESVEHKKIDVTGMGENDMVGYLIEYENEEEAFNQSGLPQEQPKQ</sequence>
<dbReference type="EMBL" id="JBBJBU010000005">
    <property type="protein sequence ID" value="KAK7205277.1"/>
    <property type="molecule type" value="Genomic_DNA"/>
</dbReference>
<proteinExistence type="predicted"/>
<gene>
    <name evidence="1" type="ORF">BZA70DRAFT_277759</name>
</gene>
<protein>
    <submittedName>
        <fullName evidence="1">Uncharacterized protein</fullName>
    </submittedName>
</protein>
<comment type="caution">
    <text evidence="1">The sequence shown here is derived from an EMBL/GenBank/DDBJ whole genome shotgun (WGS) entry which is preliminary data.</text>
</comment>
<dbReference type="Proteomes" id="UP001498771">
    <property type="component" value="Unassembled WGS sequence"/>
</dbReference>